<sequence>MPPIKLKLLNQIGVQKQNKSEHRLGHIAVLVEIASSTGKRNFFLCNNAFGQHLLLLLLLLFNIFKCRNIKL</sequence>
<gene>
    <name evidence="2" type="ORF">IEQ34_004786</name>
</gene>
<keyword evidence="1" id="KW-1133">Transmembrane helix</keyword>
<evidence type="ECO:0000313" key="3">
    <source>
        <dbReference type="Proteomes" id="UP000775213"/>
    </source>
</evidence>
<name>A0AAV7H9I0_DENCH</name>
<evidence type="ECO:0000256" key="1">
    <source>
        <dbReference type="SAM" id="Phobius"/>
    </source>
</evidence>
<reference evidence="2 3" key="1">
    <citation type="journal article" date="2021" name="Hortic Res">
        <title>Chromosome-scale assembly of the Dendrobium chrysotoxum genome enhances the understanding of orchid evolution.</title>
        <authorList>
            <person name="Zhang Y."/>
            <person name="Zhang G.Q."/>
            <person name="Zhang D."/>
            <person name="Liu X.D."/>
            <person name="Xu X.Y."/>
            <person name="Sun W.H."/>
            <person name="Yu X."/>
            <person name="Zhu X."/>
            <person name="Wang Z.W."/>
            <person name="Zhao X."/>
            <person name="Zhong W.Y."/>
            <person name="Chen H."/>
            <person name="Yin W.L."/>
            <person name="Huang T."/>
            <person name="Niu S.C."/>
            <person name="Liu Z.J."/>
        </authorList>
    </citation>
    <scope>NUCLEOTIDE SEQUENCE [LARGE SCALE GENOMIC DNA]</scope>
    <source>
        <strain evidence="2">Lindl</strain>
    </source>
</reference>
<dbReference type="Proteomes" id="UP000775213">
    <property type="component" value="Unassembled WGS sequence"/>
</dbReference>
<feature type="transmembrane region" description="Helical" evidence="1">
    <location>
        <begin position="48"/>
        <end position="64"/>
    </location>
</feature>
<keyword evidence="3" id="KW-1185">Reference proteome</keyword>
<evidence type="ECO:0000313" key="2">
    <source>
        <dbReference type="EMBL" id="KAH0464683.1"/>
    </source>
</evidence>
<keyword evidence="1" id="KW-0812">Transmembrane</keyword>
<organism evidence="2 3">
    <name type="scientific">Dendrobium chrysotoxum</name>
    <name type="common">Orchid</name>
    <dbReference type="NCBI Taxonomy" id="161865"/>
    <lineage>
        <taxon>Eukaryota</taxon>
        <taxon>Viridiplantae</taxon>
        <taxon>Streptophyta</taxon>
        <taxon>Embryophyta</taxon>
        <taxon>Tracheophyta</taxon>
        <taxon>Spermatophyta</taxon>
        <taxon>Magnoliopsida</taxon>
        <taxon>Liliopsida</taxon>
        <taxon>Asparagales</taxon>
        <taxon>Orchidaceae</taxon>
        <taxon>Epidendroideae</taxon>
        <taxon>Malaxideae</taxon>
        <taxon>Dendrobiinae</taxon>
        <taxon>Dendrobium</taxon>
    </lineage>
</organism>
<dbReference type="EMBL" id="JAGFBR010000006">
    <property type="protein sequence ID" value="KAH0464683.1"/>
    <property type="molecule type" value="Genomic_DNA"/>
</dbReference>
<keyword evidence="1" id="KW-0472">Membrane</keyword>
<dbReference type="AlphaFoldDB" id="A0AAV7H9I0"/>
<proteinExistence type="predicted"/>
<accession>A0AAV7H9I0</accession>
<protein>
    <submittedName>
        <fullName evidence="2">Uncharacterized protein</fullName>
    </submittedName>
</protein>
<comment type="caution">
    <text evidence="2">The sequence shown here is derived from an EMBL/GenBank/DDBJ whole genome shotgun (WGS) entry which is preliminary data.</text>
</comment>